<dbReference type="AlphaFoldDB" id="A0A6N9HI42"/>
<gene>
    <name evidence="1" type="ORF">GTP41_12995</name>
</gene>
<dbReference type="Proteomes" id="UP000448575">
    <property type="component" value="Unassembled WGS sequence"/>
</dbReference>
<protein>
    <submittedName>
        <fullName evidence="1">Uncharacterized protein</fullName>
    </submittedName>
</protein>
<dbReference type="EMBL" id="WWCJ01000008">
    <property type="protein sequence ID" value="MYN03019.1"/>
    <property type="molecule type" value="Genomic_DNA"/>
</dbReference>
<reference evidence="1 2" key="1">
    <citation type="submission" date="2019-12" db="EMBL/GenBank/DDBJ databases">
        <title>Novel species isolated from a subtropical stream in China.</title>
        <authorList>
            <person name="Lu H."/>
        </authorList>
    </citation>
    <scope>NUCLEOTIDE SEQUENCE [LARGE SCALE GENOMIC DNA]</scope>
    <source>
        <strain evidence="1 2">DS3</strain>
    </source>
</reference>
<dbReference type="RefSeq" id="WP_161025996.1">
    <property type="nucleotide sequence ID" value="NZ_WWCJ01000008.1"/>
</dbReference>
<proteinExistence type="predicted"/>
<sequence>MTASPIDTRYDQQFAARKSLPWWPWVGCAFAESPVRTMIVGESIYMWSPEARERYSRADGLRVTHTNHAMALRRDSRYVRNIERALFACRKPSDRQKYGFWTNVAYHNLVLVPLSSRRRRPTQAEYQAGWRELFALCQLMEVKQCLVYGLEHSKLKALESAAEQSGHACVLRDAGTLGARRATLQMGNAQLELLFIRHPSAFFSWRQWAPLVRDNLALEFLPPGPEPSVG</sequence>
<keyword evidence="2" id="KW-1185">Reference proteome</keyword>
<accession>A0A6N9HI42</accession>
<evidence type="ECO:0000313" key="2">
    <source>
        <dbReference type="Proteomes" id="UP000448575"/>
    </source>
</evidence>
<name>A0A6N9HI42_9BURK</name>
<evidence type="ECO:0000313" key="1">
    <source>
        <dbReference type="EMBL" id="MYN03019.1"/>
    </source>
</evidence>
<organism evidence="1 2">
    <name type="scientific">Pseudoduganella guangdongensis</name>
    <dbReference type="NCBI Taxonomy" id="2692179"/>
    <lineage>
        <taxon>Bacteria</taxon>
        <taxon>Pseudomonadati</taxon>
        <taxon>Pseudomonadota</taxon>
        <taxon>Betaproteobacteria</taxon>
        <taxon>Burkholderiales</taxon>
        <taxon>Oxalobacteraceae</taxon>
        <taxon>Telluria group</taxon>
        <taxon>Pseudoduganella</taxon>
    </lineage>
</organism>
<comment type="caution">
    <text evidence="1">The sequence shown here is derived from an EMBL/GenBank/DDBJ whole genome shotgun (WGS) entry which is preliminary data.</text>
</comment>